<protein>
    <submittedName>
        <fullName evidence="1">Uncharacterized protein</fullName>
    </submittedName>
</protein>
<reference evidence="1 2" key="1">
    <citation type="journal article" date="2020" name="ISME J.">
        <title>Uncovering the hidden diversity of litter-decomposition mechanisms in mushroom-forming fungi.</title>
        <authorList>
            <person name="Floudas D."/>
            <person name="Bentzer J."/>
            <person name="Ahren D."/>
            <person name="Johansson T."/>
            <person name="Persson P."/>
            <person name="Tunlid A."/>
        </authorList>
    </citation>
    <scope>NUCLEOTIDE SEQUENCE [LARGE SCALE GENOMIC DNA]</scope>
    <source>
        <strain evidence="1 2">CBS 661.87</strain>
    </source>
</reference>
<evidence type="ECO:0000313" key="1">
    <source>
        <dbReference type="EMBL" id="KAF5378103.1"/>
    </source>
</evidence>
<dbReference type="AlphaFoldDB" id="A0A8H5H7C9"/>
<dbReference type="EMBL" id="JAACJP010000021">
    <property type="protein sequence ID" value="KAF5378103.1"/>
    <property type="molecule type" value="Genomic_DNA"/>
</dbReference>
<accession>A0A8H5H7C9</accession>
<keyword evidence="2" id="KW-1185">Reference proteome</keyword>
<evidence type="ECO:0000313" key="2">
    <source>
        <dbReference type="Proteomes" id="UP000565441"/>
    </source>
</evidence>
<proteinExistence type="predicted"/>
<comment type="caution">
    <text evidence="1">The sequence shown here is derived from an EMBL/GenBank/DDBJ whole genome shotgun (WGS) entry which is preliminary data.</text>
</comment>
<dbReference type="Proteomes" id="UP000565441">
    <property type="component" value="Unassembled WGS sequence"/>
</dbReference>
<dbReference type="OrthoDB" id="2847576at2759"/>
<organism evidence="1 2">
    <name type="scientific">Tricholomella constricta</name>
    <dbReference type="NCBI Taxonomy" id="117010"/>
    <lineage>
        <taxon>Eukaryota</taxon>
        <taxon>Fungi</taxon>
        <taxon>Dikarya</taxon>
        <taxon>Basidiomycota</taxon>
        <taxon>Agaricomycotina</taxon>
        <taxon>Agaricomycetes</taxon>
        <taxon>Agaricomycetidae</taxon>
        <taxon>Agaricales</taxon>
        <taxon>Tricholomatineae</taxon>
        <taxon>Lyophyllaceae</taxon>
        <taxon>Tricholomella</taxon>
    </lineage>
</organism>
<gene>
    <name evidence="1" type="ORF">D9615_007569</name>
</gene>
<name>A0A8H5H7C9_9AGAR</name>
<sequence>MAAYVNAQAIHPNATPVAPAFPPHLFPHHARQRKNSSTKYPIVSSGTFTDFVTKVLRGEPLWLFQLSLQFYLPNFPTISSKVNTQYPIRPSVEVGQQPHDLSISIGSIGELHAARQTPREKNVKFPDFVFTKAFPRRMQNPRVNMPFGIVEIKTSMHDEADIQGEKVTAYEAMDQINDYTTRLSQAAFAVHELDTAIIASYLVYGKYYAKVVWNGSVYTLTPWQFIMEEMALPDRAPFLYRLCELAVTN</sequence>